<dbReference type="AlphaFoldDB" id="A0AAE2VCD4"/>
<evidence type="ECO:0000256" key="2">
    <source>
        <dbReference type="SAM" id="SignalP"/>
    </source>
</evidence>
<gene>
    <name evidence="4" type="ORF">JIN83_07805</name>
</gene>
<dbReference type="PANTHER" id="PTHR31988">
    <property type="entry name" value="ESTERASE, PUTATIVE (DUF303)-RELATED"/>
    <property type="match status" value="1"/>
</dbReference>
<dbReference type="RefSeq" id="WP_309489472.1">
    <property type="nucleotide sequence ID" value="NZ_JAENIG010000004.1"/>
</dbReference>
<evidence type="ECO:0000256" key="1">
    <source>
        <dbReference type="ARBA" id="ARBA00022801"/>
    </source>
</evidence>
<comment type="caution">
    <text evidence="4">The sequence shown here is derived from an EMBL/GenBank/DDBJ whole genome shotgun (WGS) entry which is preliminary data.</text>
</comment>
<dbReference type="InterPro" id="IPR052940">
    <property type="entry name" value="Carb_Esterase_6"/>
</dbReference>
<evidence type="ECO:0000313" key="4">
    <source>
        <dbReference type="EMBL" id="MBK1854861.1"/>
    </source>
</evidence>
<name>A0AAE2VCD4_9BACT</name>
<dbReference type="InterPro" id="IPR036514">
    <property type="entry name" value="SGNH_hydro_sf"/>
</dbReference>
<dbReference type="Gene3D" id="3.40.50.1110">
    <property type="entry name" value="SGNH hydrolase"/>
    <property type="match status" value="1"/>
</dbReference>
<feature type="signal peptide" evidence="2">
    <location>
        <begin position="1"/>
        <end position="21"/>
    </location>
</feature>
<keyword evidence="2" id="KW-0732">Signal</keyword>
<organism evidence="4 5">
    <name type="scientific">Oceaniferula flava</name>
    <dbReference type="NCBI Taxonomy" id="2800421"/>
    <lineage>
        <taxon>Bacteria</taxon>
        <taxon>Pseudomonadati</taxon>
        <taxon>Verrucomicrobiota</taxon>
        <taxon>Verrucomicrobiia</taxon>
        <taxon>Verrucomicrobiales</taxon>
        <taxon>Verrucomicrobiaceae</taxon>
        <taxon>Oceaniferula</taxon>
    </lineage>
</organism>
<protein>
    <recommendedName>
        <fullName evidence="3">Sialate O-acetylesterase domain-containing protein</fullName>
    </recommendedName>
</protein>
<feature type="domain" description="Sialate O-acetylesterase" evidence="3">
    <location>
        <begin position="217"/>
        <end position="462"/>
    </location>
</feature>
<evidence type="ECO:0000313" key="5">
    <source>
        <dbReference type="Proteomes" id="UP000634206"/>
    </source>
</evidence>
<keyword evidence="1" id="KW-0378">Hydrolase</keyword>
<proteinExistence type="predicted"/>
<dbReference type="SUPFAM" id="SSF52266">
    <property type="entry name" value="SGNH hydrolase"/>
    <property type="match status" value="1"/>
</dbReference>
<dbReference type="InterPro" id="IPR005181">
    <property type="entry name" value="SASA"/>
</dbReference>
<dbReference type="EMBL" id="JAENIG010000004">
    <property type="protein sequence ID" value="MBK1854861.1"/>
    <property type="molecule type" value="Genomic_DNA"/>
</dbReference>
<sequence length="791" mass="85163">MNLRPLALSLFTFCLSQALLADYTYVDATLNNTTLEGQALTQAPPANYATASNSTDDLWSLRTVAGFEGIGTFFESDTGNSAGDSEDTDDLITSVTFPTAGTYRIVAIFDKGNNRDIAARIGSSPTQDDIFDASNYLSVDQTSAPAIVFDASYTNGRGDNAGAADLGTVTTTTDNEVVQIHINGYASTEANDSERTRYDGIGYELVVPVFPPGSTHRDVFIIAGQSNADGRGLSSELIGSLASYASQQPGVIIHYSNPAYGDTSDPLYQNWSLVRPGFSIAPGSSGALPRGTFGVEIGAATVLSQYYPNPAFIKVSRGGTSLALSEQDWHPPFPDPSDVGPLYTELISSVQQALQEITDAGDTYTLHAMFWHQGESDGNRESKYAETLKNFISSVRKDLGYPNLRFVIGELSPTKPASFREIQWQLSRDVRNASFTPSLNYTTYDGTHFDAASMISFGQRLGALLRGQERILGFEEPAFSVGNLDRQFDFSADAGLDVVASAASGEYPGGQAVGNPTLASPLAGEVERIHPLSAARSMVAEFLPSQSDSTLLVAGWAGDTNTNETFNTSETGIGMGLNSDSSFFLRTGANLHLSTGFSYQPGHWYRLTTSWTEPDQNGLRQIELRVRDLTTGTDLNSGSPLVSINIAVSSPALWNGLGLIVDRGLLDSIGVEERGYSGWMENRFPTLEGGPGADDDGDGIANSYEYALGLDPTQMDPPTSMPSPILVNDTLTLSFPNYRRAEDVLVKVFSSTDLVTWNPIEGEFLTNTIDFTTPLNGEPRKFLRFSLSVDD</sequence>
<reference evidence="4" key="1">
    <citation type="submission" date="2021-01" db="EMBL/GenBank/DDBJ databases">
        <title>Modified the classification status of verrucomicrobia.</title>
        <authorList>
            <person name="Feng X."/>
        </authorList>
    </citation>
    <scope>NUCLEOTIDE SEQUENCE</scope>
    <source>
        <strain evidence="4">5K15</strain>
    </source>
</reference>
<dbReference type="Proteomes" id="UP000634206">
    <property type="component" value="Unassembled WGS sequence"/>
</dbReference>
<dbReference type="Pfam" id="PF03629">
    <property type="entry name" value="SASA"/>
    <property type="match status" value="1"/>
</dbReference>
<dbReference type="PANTHER" id="PTHR31988:SF19">
    <property type="entry name" value="9-O-ACETYL-N-ACETYLNEURAMINIC ACID DEACETYLASE-RELATED"/>
    <property type="match status" value="1"/>
</dbReference>
<dbReference type="GO" id="GO:0016788">
    <property type="term" value="F:hydrolase activity, acting on ester bonds"/>
    <property type="evidence" value="ECO:0007669"/>
    <property type="project" value="UniProtKB-ARBA"/>
</dbReference>
<keyword evidence="5" id="KW-1185">Reference proteome</keyword>
<feature type="chain" id="PRO_5042148825" description="Sialate O-acetylesterase domain-containing protein" evidence="2">
    <location>
        <begin position="22"/>
        <end position="791"/>
    </location>
</feature>
<evidence type="ECO:0000259" key="3">
    <source>
        <dbReference type="Pfam" id="PF03629"/>
    </source>
</evidence>
<accession>A0AAE2VCD4</accession>